<dbReference type="EMBL" id="CAJHNJ030000022">
    <property type="protein sequence ID" value="CAG9119326.1"/>
    <property type="molecule type" value="Genomic_DNA"/>
</dbReference>
<name>A0A8S4ETK5_PLUXY</name>
<keyword evidence="2" id="KW-1185">Reference proteome</keyword>
<organism evidence="1 2">
    <name type="scientific">Plutella xylostella</name>
    <name type="common">Diamondback moth</name>
    <name type="synonym">Plutella maculipennis</name>
    <dbReference type="NCBI Taxonomy" id="51655"/>
    <lineage>
        <taxon>Eukaryota</taxon>
        <taxon>Metazoa</taxon>
        <taxon>Ecdysozoa</taxon>
        <taxon>Arthropoda</taxon>
        <taxon>Hexapoda</taxon>
        <taxon>Insecta</taxon>
        <taxon>Pterygota</taxon>
        <taxon>Neoptera</taxon>
        <taxon>Endopterygota</taxon>
        <taxon>Lepidoptera</taxon>
        <taxon>Glossata</taxon>
        <taxon>Ditrysia</taxon>
        <taxon>Yponomeutoidea</taxon>
        <taxon>Plutellidae</taxon>
        <taxon>Plutella</taxon>
    </lineage>
</organism>
<proteinExistence type="predicted"/>
<gene>
    <name evidence="1" type="ORF">PLXY2_LOCUS6732</name>
</gene>
<dbReference type="Proteomes" id="UP000653454">
    <property type="component" value="Unassembled WGS sequence"/>
</dbReference>
<dbReference type="AlphaFoldDB" id="A0A8S4ETK5"/>
<accession>A0A8S4ETK5</accession>
<sequence>MITYYLKIKGCSAKRRILHVKRTFVMFGSNTQKFTFVRIMPLLQK</sequence>
<comment type="caution">
    <text evidence="1">The sequence shown here is derived from an EMBL/GenBank/DDBJ whole genome shotgun (WGS) entry which is preliminary data.</text>
</comment>
<protein>
    <submittedName>
        <fullName evidence="1">(diamondback moth) hypothetical protein</fullName>
    </submittedName>
</protein>
<evidence type="ECO:0000313" key="1">
    <source>
        <dbReference type="EMBL" id="CAG9119326.1"/>
    </source>
</evidence>
<evidence type="ECO:0000313" key="2">
    <source>
        <dbReference type="Proteomes" id="UP000653454"/>
    </source>
</evidence>
<reference evidence="1" key="1">
    <citation type="submission" date="2020-11" db="EMBL/GenBank/DDBJ databases">
        <authorList>
            <person name="Whiteford S."/>
        </authorList>
    </citation>
    <scope>NUCLEOTIDE SEQUENCE</scope>
</reference>